<evidence type="ECO:0000313" key="3">
    <source>
        <dbReference type="Proteomes" id="UP000431269"/>
    </source>
</evidence>
<dbReference type="EMBL" id="CP047045">
    <property type="protein sequence ID" value="QGZ97057.1"/>
    <property type="molecule type" value="Genomic_DNA"/>
</dbReference>
<dbReference type="GO" id="GO:0003824">
    <property type="term" value="F:catalytic activity"/>
    <property type="evidence" value="ECO:0007669"/>
    <property type="project" value="InterPro"/>
</dbReference>
<organism evidence="2 3">
    <name type="scientific">Terricaulis silvestris</name>
    <dbReference type="NCBI Taxonomy" id="2686094"/>
    <lineage>
        <taxon>Bacteria</taxon>
        <taxon>Pseudomonadati</taxon>
        <taxon>Pseudomonadota</taxon>
        <taxon>Alphaproteobacteria</taxon>
        <taxon>Caulobacterales</taxon>
        <taxon>Caulobacteraceae</taxon>
        <taxon>Terricaulis</taxon>
    </lineage>
</organism>
<dbReference type="InterPro" id="IPR011146">
    <property type="entry name" value="HIT-like"/>
</dbReference>
<dbReference type="Proteomes" id="UP000431269">
    <property type="component" value="Chromosome"/>
</dbReference>
<dbReference type="RefSeq" id="WP_158767888.1">
    <property type="nucleotide sequence ID" value="NZ_CP047045.1"/>
</dbReference>
<accession>A0A6I6MWB6</accession>
<gene>
    <name evidence="2" type="ORF">DSM104635_03922</name>
</gene>
<dbReference type="KEGG" id="tsv:DSM104635_03922"/>
<sequence length="201" mass="22863">MEFKNGPRFKSLSLHDQPVAESDHFIALPSLGSVVKGWMLIVPKAPLLCYADLDRSLLAEFDRFAQQVADHLRGMYGEVLLFEHGARTAGSSFGCGVDQAHMHIVPVSSDRFVHAVEFEIARPEWRSFGNRFPNQALLGEYLWYRTDKGSMMTNPVRPTSQFFRRCVANAVGRPSEWNYRDHPNYVRIVETVNDYGRAEAV</sequence>
<reference evidence="3" key="1">
    <citation type="submission" date="2019-12" db="EMBL/GenBank/DDBJ databases">
        <title>Complete genome of Terracaulis silvestris 0127_4.</title>
        <authorList>
            <person name="Vieira S."/>
            <person name="Riedel T."/>
            <person name="Sproer C."/>
            <person name="Pascual J."/>
            <person name="Boedeker C."/>
            <person name="Overmann J."/>
        </authorList>
    </citation>
    <scope>NUCLEOTIDE SEQUENCE [LARGE SCALE GENOMIC DNA]</scope>
    <source>
        <strain evidence="3">0127_4</strain>
    </source>
</reference>
<feature type="domain" description="HIT" evidence="1">
    <location>
        <begin position="16"/>
        <end position="106"/>
    </location>
</feature>
<proteinExistence type="predicted"/>
<dbReference type="SUPFAM" id="SSF54197">
    <property type="entry name" value="HIT-like"/>
    <property type="match status" value="1"/>
</dbReference>
<dbReference type="Gene3D" id="3.30.428.10">
    <property type="entry name" value="HIT-like"/>
    <property type="match status" value="1"/>
</dbReference>
<name>A0A6I6MWB6_9CAUL</name>
<evidence type="ECO:0000313" key="2">
    <source>
        <dbReference type="EMBL" id="QGZ97057.1"/>
    </source>
</evidence>
<keyword evidence="3" id="KW-1185">Reference proteome</keyword>
<dbReference type="Pfam" id="PF01230">
    <property type="entry name" value="HIT"/>
    <property type="match status" value="1"/>
</dbReference>
<dbReference type="AlphaFoldDB" id="A0A6I6MWB6"/>
<dbReference type="InterPro" id="IPR036265">
    <property type="entry name" value="HIT-like_sf"/>
</dbReference>
<evidence type="ECO:0000259" key="1">
    <source>
        <dbReference type="Pfam" id="PF01230"/>
    </source>
</evidence>
<protein>
    <recommendedName>
        <fullName evidence="1">HIT domain-containing protein</fullName>
    </recommendedName>
</protein>